<evidence type="ECO:0000313" key="2">
    <source>
        <dbReference type="Proteomes" id="UP000247536"/>
    </source>
</evidence>
<name>A0ABX5NZ18_9HYPH</name>
<reference evidence="1 2" key="1">
    <citation type="submission" date="2018-06" db="EMBL/GenBank/DDBJ databases">
        <title>Rhizobium wuzhouense sp. nov., isolated from roots of Oryza officinalis.</title>
        <authorList>
            <person name="Yuan T."/>
        </authorList>
    </citation>
    <scope>NUCLEOTIDE SEQUENCE [LARGE SCALE GENOMIC DNA]</scope>
    <source>
        <strain evidence="1 2">W44</strain>
    </source>
</reference>
<proteinExistence type="predicted"/>
<dbReference type="EMBL" id="QJRY01000001">
    <property type="protein sequence ID" value="PYB76921.1"/>
    <property type="molecule type" value="Genomic_DNA"/>
</dbReference>
<evidence type="ECO:0008006" key="3">
    <source>
        <dbReference type="Google" id="ProtNLM"/>
    </source>
</evidence>
<protein>
    <recommendedName>
        <fullName evidence="3">Lipoprotein</fullName>
    </recommendedName>
</protein>
<gene>
    <name evidence="1" type="ORF">DMY87_00530</name>
</gene>
<sequence length="273" mass="29478">MRKMILLALCAGVSGCVSSPKGNVTPISMDQLIEKVRCELKESSRTSKYLTNGGSVAATLTLQTTNVGAFGSTLTPADALSKPGETFSFALPFGFERSTKRSYTQLFTIDLATALTEGCVSHSNSPVIGDIGVDALVNEYATTYEYLQQRRKNGGGRGIQVATITDDKQALFSGITEFTAKLSAGPTGPTWVLSHLTAALNLTGSSEAFGQLQLAFVDVTFEKPKRQEIEQRQRKKADQIQTPSVSQESIINRAPAGFNLLLYNNNLLNNDQR</sequence>
<keyword evidence="2" id="KW-1185">Reference proteome</keyword>
<comment type="caution">
    <text evidence="1">The sequence shown here is derived from an EMBL/GenBank/DDBJ whole genome shotgun (WGS) entry which is preliminary data.</text>
</comment>
<organism evidence="1 2">
    <name type="scientific">Rhizobium wuzhouense</name>
    <dbReference type="NCBI Taxonomy" id="1986026"/>
    <lineage>
        <taxon>Bacteria</taxon>
        <taxon>Pseudomonadati</taxon>
        <taxon>Pseudomonadota</taxon>
        <taxon>Alphaproteobacteria</taxon>
        <taxon>Hyphomicrobiales</taxon>
        <taxon>Rhizobiaceae</taxon>
        <taxon>Rhizobium/Agrobacterium group</taxon>
        <taxon>Rhizobium</taxon>
    </lineage>
</organism>
<dbReference type="RefSeq" id="WP_133252986.1">
    <property type="nucleotide sequence ID" value="NZ_QJRY01000001.1"/>
</dbReference>
<dbReference type="Proteomes" id="UP000247536">
    <property type="component" value="Unassembled WGS sequence"/>
</dbReference>
<dbReference type="PROSITE" id="PS51257">
    <property type="entry name" value="PROKAR_LIPOPROTEIN"/>
    <property type="match status" value="1"/>
</dbReference>
<accession>A0ABX5NZ18</accession>
<evidence type="ECO:0000313" key="1">
    <source>
        <dbReference type="EMBL" id="PYB76921.1"/>
    </source>
</evidence>